<evidence type="ECO:0000313" key="1">
    <source>
        <dbReference type="EMBL" id="PZQ93272.1"/>
    </source>
</evidence>
<organism evidence="1 2">
    <name type="scientific">Acinetobacter johnsonii</name>
    <dbReference type="NCBI Taxonomy" id="40214"/>
    <lineage>
        <taxon>Bacteria</taxon>
        <taxon>Pseudomonadati</taxon>
        <taxon>Pseudomonadota</taxon>
        <taxon>Gammaproteobacteria</taxon>
        <taxon>Moraxellales</taxon>
        <taxon>Moraxellaceae</taxon>
        <taxon>Acinetobacter</taxon>
    </lineage>
</organism>
<comment type="caution">
    <text evidence="1">The sequence shown here is derived from an EMBL/GenBank/DDBJ whole genome shotgun (WGS) entry which is preliminary data.</text>
</comment>
<evidence type="ECO:0000313" key="2">
    <source>
        <dbReference type="Proteomes" id="UP000249282"/>
    </source>
</evidence>
<sequence length="134" mass="16035">MDKKTLVIQRDLSKDMEFSGHFLFKELIKKRINIDAAMWFFQSEINEWKYILVFDDFSEKGSSYLYEIISGINRTNISKKYKSIPLNYIEVKSKNSFIYRNMKGFIRAEDGMIRVTNSMVNGFEIYDCLIYRFI</sequence>
<reference evidence="1 2" key="1">
    <citation type="submission" date="2017-11" db="EMBL/GenBank/DDBJ databases">
        <title>Infants hospitalized years apart are colonized by the same room-sourced microbial strains.</title>
        <authorList>
            <person name="Brooks B."/>
            <person name="Olm M.R."/>
            <person name="Firek B.A."/>
            <person name="Baker R."/>
            <person name="Thomas B.C."/>
            <person name="Morowitz M.J."/>
            <person name="Banfield J.F."/>
        </authorList>
    </citation>
    <scope>NUCLEOTIDE SEQUENCE [LARGE SCALE GENOMIC DNA]</scope>
    <source>
        <strain evidence="1">S2_003_000_R3_20</strain>
    </source>
</reference>
<protein>
    <submittedName>
        <fullName evidence="1">Uncharacterized protein</fullName>
    </submittedName>
</protein>
<dbReference type="Proteomes" id="UP000249282">
    <property type="component" value="Unassembled WGS sequence"/>
</dbReference>
<proteinExistence type="predicted"/>
<dbReference type="EMBL" id="QFQJ01000006">
    <property type="protein sequence ID" value="PZQ93272.1"/>
    <property type="molecule type" value="Genomic_DNA"/>
</dbReference>
<name>A0A2W5RWU9_ACIJO</name>
<accession>A0A2W5RWU9</accession>
<dbReference type="AlphaFoldDB" id="A0A2W5RWU9"/>
<gene>
    <name evidence="1" type="ORF">DI542_02585</name>
</gene>
<dbReference type="RefSeq" id="WP_279742429.1">
    <property type="nucleotide sequence ID" value="NZ_JAOCHB010000007.1"/>
</dbReference>